<feature type="transmembrane region" description="Helical" evidence="7">
    <location>
        <begin position="164"/>
        <end position="184"/>
    </location>
</feature>
<keyword evidence="2" id="KW-1003">Cell membrane</keyword>
<dbReference type="Proteomes" id="UP000030364">
    <property type="component" value="Unassembled WGS sequence"/>
</dbReference>
<evidence type="ECO:0000256" key="4">
    <source>
        <dbReference type="ARBA" id="ARBA00022801"/>
    </source>
</evidence>
<keyword evidence="6 7" id="KW-0472">Membrane</keyword>
<dbReference type="EMBL" id="JPSL02000039">
    <property type="protein sequence ID" value="KGQ22073.2"/>
    <property type="molecule type" value="Genomic_DNA"/>
</dbReference>
<evidence type="ECO:0000256" key="7">
    <source>
        <dbReference type="SAM" id="Phobius"/>
    </source>
</evidence>
<keyword evidence="10" id="KW-1185">Reference proteome</keyword>
<feature type="transmembrane region" description="Helical" evidence="7">
    <location>
        <begin position="190"/>
        <end position="208"/>
    </location>
</feature>
<dbReference type="PANTHER" id="PTHR14969:SF62">
    <property type="entry name" value="DECAPRENYLPHOSPHORYL-5-PHOSPHORIBOSE PHOSPHATASE RV3807C-RELATED"/>
    <property type="match status" value="1"/>
</dbReference>
<evidence type="ECO:0000313" key="9">
    <source>
        <dbReference type="EMBL" id="KGQ22073.2"/>
    </source>
</evidence>
<dbReference type="STRING" id="276.THFILI_07795"/>
<evidence type="ECO:0000313" key="10">
    <source>
        <dbReference type="Proteomes" id="UP000030364"/>
    </source>
</evidence>
<dbReference type="GO" id="GO:0016787">
    <property type="term" value="F:hydrolase activity"/>
    <property type="evidence" value="ECO:0007669"/>
    <property type="project" value="UniProtKB-KW"/>
</dbReference>
<protein>
    <recommendedName>
        <fullName evidence="8">Phosphatidic acid phosphatase type 2/haloperoxidase domain-containing protein</fullName>
    </recommendedName>
</protein>
<dbReference type="Gene3D" id="1.20.144.10">
    <property type="entry name" value="Phosphatidic acid phosphatase type 2/haloperoxidase"/>
    <property type="match status" value="2"/>
</dbReference>
<reference evidence="9 10" key="1">
    <citation type="journal article" date="2015" name="Genome Announc.">
        <title>Draft Genome Sequence of the Thermophile Thermus filiformis ATCC 43280, Producer of Carotenoid-(Di)glucoside-Branched Fatty Acid (Di)esters and Source of Hyperthermostable Enzymes of Biotechnological Interest.</title>
        <authorList>
            <person name="Mandelli F."/>
            <person name="Oliveira Ramires B."/>
            <person name="Couger M.B."/>
            <person name="Paixao D.A."/>
            <person name="Camilo C.M."/>
            <person name="Polikarpov I."/>
            <person name="Prade R."/>
            <person name="Riano-Pachon D.M."/>
            <person name="Squina F.M."/>
        </authorList>
    </citation>
    <scope>NUCLEOTIDE SEQUENCE [LARGE SCALE GENOMIC DNA]</scope>
    <source>
        <strain evidence="9 10">ATCC 43280</strain>
    </source>
</reference>
<proteinExistence type="predicted"/>
<dbReference type="SUPFAM" id="SSF48317">
    <property type="entry name" value="Acid phosphatase/Vanadium-dependent haloperoxidase"/>
    <property type="match status" value="1"/>
</dbReference>
<keyword evidence="3 7" id="KW-0812">Transmembrane</keyword>
<comment type="caution">
    <text evidence="9">The sequence shown here is derived from an EMBL/GenBank/DDBJ whole genome shotgun (WGS) entry which is preliminary data.</text>
</comment>
<feature type="domain" description="Phosphatidic acid phosphatase type 2/haloperoxidase" evidence="8">
    <location>
        <begin position="92"/>
        <end position="205"/>
    </location>
</feature>
<dbReference type="CDD" id="cd03392">
    <property type="entry name" value="PAP2_like_2"/>
    <property type="match status" value="1"/>
</dbReference>
<feature type="transmembrane region" description="Helical" evidence="7">
    <location>
        <begin position="132"/>
        <end position="152"/>
    </location>
</feature>
<sequence length="210" mass="23171">MLCQDNPMRAQSLAPLLLWLFLAGGAAAFLELAEDVYRHEGFFFDAPLLAWLYAHRTPALDRAMRLLSFSASVQVLAPLSLVLAFWLWRRKGRWAFFLLGVGGAALLNLLLKEFFARGRPHLFPPLAVEKDYSFPSGHAMGSLAFALALGLALKDLHPRLGRAVLVLGVLWSLAVGLSRLYLQVHYPSDVLAGFLAAALWVGGVYLGTRR</sequence>
<comment type="subcellular location">
    <subcellularLocation>
        <location evidence="1">Cell membrane</location>
        <topology evidence="1">Multi-pass membrane protein</topology>
    </subcellularLocation>
</comment>
<name>A0A0A2WQJ6_THEFI</name>
<evidence type="ECO:0000259" key="8">
    <source>
        <dbReference type="SMART" id="SM00014"/>
    </source>
</evidence>
<evidence type="ECO:0000256" key="3">
    <source>
        <dbReference type="ARBA" id="ARBA00022692"/>
    </source>
</evidence>
<feature type="transmembrane region" description="Helical" evidence="7">
    <location>
        <begin position="94"/>
        <end position="112"/>
    </location>
</feature>
<dbReference type="InterPro" id="IPR036938">
    <property type="entry name" value="PAP2/HPO_sf"/>
</dbReference>
<dbReference type="PANTHER" id="PTHR14969">
    <property type="entry name" value="SPHINGOSINE-1-PHOSPHATE PHOSPHOHYDROLASE"/>
    <property type="match status" value="1"/>
</dbReference>
<dbReference type="SMART" id="SM00014">
    <property type="entry name" value="acidPPc"/>
    <property type="match status" value="1"/>
</dbReference>
<evidence type="ECO:0000256" key="1">
    <source>
        <dbReference type="ARBA" id="ARBA00004651"/>
    </source>
</evidence>
<keyword evidence="5 7" id="KW-1133">Transmembrane helix</keyword>
<evidence type="ECO:0000256" key="2">
    <source>
        <dbReference type="ARBA" id="ARBA00022475"/>
    </source>
</evidence>
<evidence type="ECO:0000256" key="6">
    <source>
        <dbReference type="ARBA" id="ARBA00023136"/>
    </source>
</evidence>
<dbReference type="InterPro" id="IPR000326">
    <property type="entry name" value="PAP2/HPO"/>
</dbReference>
<organism evidence="9 10">
    <name type="scientific">Thermus filiformis</name>
    <dbReference type="NCBI Taxonomy" id="276"/>
    <lineage>
        <taxon>Bacteria</taxon>
        <taxon>Thermotogati</taxon>
        <taxon>Deinococcota</taxon>
        <taxon>Deinococci</taxon>
        <taxon>Thermales</taxon>
        <taxon>Thermaceae</taxon>
        <taxon>Thermus</taxon>
    </lineage>
</organism>
<feature type="transmembrane region" description="Helical" evidence="7">
    <location>
        <begin position="66"/>
        <end position="87"/>
    </location>
</feature>
<dbReference type="Pfam" id="PF01569">
    <property type="entry name" value="PAP2"/>
    <property type="match status" value="1"/>
</dbReference>
<keyword evidence="4" id="KW-0378">Hydrolase</keyword>
<evidence type="ECO:0000256" key="5">
    <source>
        <dbReference type="ARBA" id="ARBA00022989"/>
    </source>
</evidence>
<dbReference type="GO" id="GO:0005886">
    <property type="term" value="C:plasma membrane"/>
    <property type="evidence" value="ECO:0007669"/>
    <property type="project" value="UniProtKB-SubCell"/>
</dbReference>
<dbReference type="AlphaFoldDB" id="A0A0A2WQJ6"/>
<accession>A0A0A2WQJ6</accession>
<gene>
    <name evidence="9" type="ORF">THFILI_07795</name>
</gene>